<evidence type="ECO:0000313" key="4">
    <source>
        <dbReference type="Proteomes" id="UP000199415"/>
    </source>
</evidence>
<dbReference type="InterPro" id="IPR039556">
    <property type="entry name" value="ICL/PEPM"/>
</dbReference>
<evidence type="ECO:0000256" key="2">
    <source>
        <dbReference type="SAM" id="MobiDB-lite"/>
    </source>
</evidence>
<dbReference type="SUPFAM" id="SSF51621">
    <property type="entry name" value="Phosphoenolpyruvate/pyruvate domain"/>
    <property type="match status" value="1"/>
</dbReference>
<dbReference type="Gene3D" id="3.20.20.60">
    <property type="entry name" value="Phosphoenolpyruvate-binding domains"/>
    <property type="match status" value="1"/>
</dbReference>
<dbReference type="PANTHER" id="PTHR42905:SF7">
    <property type="entry name" value="PHOSPHOENOLPYRUVATE PHOSPHOMUTASE"/>
    <property type="match status" value="1"/>
</dbReference>
<organism evidence="3 4">
    <name type="scientific">Limimonas halophila</name>
    <dbReference type="NCBI Taxonomy" id="1082479"/>
    <lineage>
        <taxon>Bacteria</taxon>
        <taxon>Pseudomonadati</taxon>
        <taxon>Pseudomonadota</taxon>
        <taxon>Alphaproteobacteria</taxon>
        <taxon>Rhodospirillales</taxon>
        <taxon>Rhodovibrionaceae</taxon>
        <taxon>Limimonas</taxon>
    </lineage>
</organism>
<evidence type="ECO:0000256" key="1">
    <source>
        <dbReference type="ARBA" id="ARBA00038455"/>
    </source>
</evidence>
<feature type="region of interest" description="Disordered" evidence="2">
    <location>
        <begin position="295"/>
        <end position="314"/>
    </location>
</feature>
<dbReference type="InterPro" id="IPR040442">
    <property type="entry name" value="Pyrv_kinase-like_dom_sf"/>
</dbReference>
<sequence>MTLHIDQESAPATSRLRALLHAGAPIPVIDAYDALSARIVESAGYRAIWASGLGISASFGLRDNNEASWTQILDSLELMAEATSVPILVDGDSGFGNFNNVRRFVKKIGQRGLAGVCIEDKAFPKANSFAERTHELCPAGEFCGKIRAAKDSQPDDDFVVVARTEALIAGHGLDAALARAEAYRHAGADAILVHSKATTAEEVAAFAARWGGRAPLVVVPTTYADTPADTFQRMGVSLVIWANFTLRAAIQGIENACAAQQANGGAPEPGDARYAPLKRVFELTDEQELRAAEQHYMPAAEDGPAPARLRAAGS</sequence>
<proteinExistence type="inferred from homology"/>
<dbReference type="OrthoDB" id="9771433at2"/>
<reference evidence="3 4" key="1">
    <citation type="submission" date="2016-10" db="EMBL/GenBank/DDBJ databases">
        <authorList>
            <person name="de Groot N.N."/>
        </authorList>
    </citation>
    <scope>NUCLEOTIDE SEQUENCE [LARGE SCALE GENOMIC DNA]</scope>
    <source>
        <strain evidence="3 4">DSM 25584</strain>
    </source>
</reference>
<gene>
    <name evidence="3" type="ORF">SAMN05216241_101531</name>
</gene>
<dbReference type="Pfam" id="PF13714">
    <property type="entry name" value="PEP_mutase"/>
    <property type="match status" value="1"/>
</dbReference>
<dbReference type="GO" id="GO:0003824">
    <property type="term" value="F:catalytic activity"/>
    <property type="evidence" value="ECO:0007669"/>
    <property type="project" value="InterPro"/>
</dbReference>
<evidence type="ECO:0000313" key="3">
    <source>
        <dbReference type="EMBL" id="SDF58408.1"/>
    </source>
</evidence>
<protein>
    <submittedName>
        <fullName evidence="3">Phosphoenolpyruvate phosphomutase</fullName>
    </submittedName>
</protein>
<accession>A0A1G7M9F8</accession>
<dbReference type="STRING" id="1082479.SAMN05216241_101531"/>
<dbReference type="EMBL" id="FNCE01000001">
    <property type="protein sequence ID" value="SDF58408.1"/>
    <property type="molecule type" value="Genomic_DNA"/>
</dbReference>
<dbReference type="CDD" id="cd00377">
    <property type="entry name" value="ICL_PEPM"/>
    <property type="match status" value="1"/>
</dbReference>
<dbReference type="InterPro" id="IPR015813">
    <property type="entry name" value="Pyrv/PenolPyrv_kinase-like_dom"/>
</dbReference>
<dbReference type="PANTHER" id="PTHR42905">
    <property type="entry name" value="PHOSPHOENOLPYRUVATE CARBOXYLASE"/>
    <property type="match status" value="1"/>
</dbReference>
<dbReference type="RefSeq" id="WP_090018541.1">
    <property type="nucleotide sequence ID" value="NZ_FNCE01000001.1"/>
</dbReference>
<keyword evidence="3" id="KW-0670">Pyruvate</keyword>
<keyword evidence="4" id="KW-1185">Reference proteome</keyword>
<dbReference type="Proteomes" id="UP000199415">
    <property type="component" value="Unassembled WGS sequence"/>
</dbReference>
<dbReference type="AlphaFoldDB" id="A0A1G7M9F8"/>
<name>A0A1G7M9F8_9PROT</name>
<comment type="similarity">
    <text evidence="1">Belongs to the isocitrate lyase/PEP mutase superfamily. PEP mutase family.</text>
</comment>